<dbReference type="PROSITE" id="PS50181">
    <property type="entry name" value="FBOX"/>
    <property type="match status" value="1"/>
</dbReference>
<feature type="region of interest" description="Disordered" evidence="1">
    <location>
        <begin position="1"/>
        <end position="68"/>
    </location>
</feature>
<evidence type="ECO:0000256" key="1">
    <source>
        <dbReference type="SAM" id="MobiDB-lite"/>
    </source>
</evidence>
<dbReference type="InterPro" id="IPR001810">
    <property type="entry name" value="F-box_dom"/>
</dbReference>
<dbReference type="InterPro" id="IPR036047">
    <property type="entry name" value="F-box-like_dom_sf"/>
</dbReference>
<protein>
    <recommendedName>
        <fullName evidence="2">F-box domain-containing protein</fullName>
    </recommendedName>
</protein>
<dbReference type="OrthoDB" id="3260441at2759"/>
<sequence>MSSSEFSDQDEPMSDISSGGKGDDDDKDFDMLAEGGSRLSRFKKPKISERKYHSYGKQKTDKGKSTAGKGNRNFGKLAVLKDMTLDVFFEITSHLQPLDILSLSRVSKHFRTIFSSKNSRHIWVAAKRNIAPAMPECPADLSEPQYASLLFEHHCQACGKNRAQKTDFALRLRFCGHCFDENIVKGAQTLKDYPKNIDQVVFNLVPRSFLKSPQVFKGGRRIDNGRPFDSVDNTRWNTYYIPEITSVIERYIKLKSDPAALESFVTAQKALTSQLMKDATTLSNWVAASRQSKSQDDTDIKGIRRARQVDSSKGPSRDTDFINSIEEKLEDLGWDRKFFPSGYNHEWYSLLNQPRELTPRIWTVIQPKLEAILKQEIEDIAQRELQMRKDERMREFSPIWAEYTKNNLEADQSLIIPKPQEISEIPTVNEMLFSGEGRIPVTKERWNTVVDCIPEQIDLFRQQVRYTLVNRLKCVPATLGNRYRLDGPNLDGACDSSELEQASAVFRCENRQSWGCKEVLVGISGILAHQHLNGLCWTEICSNIRGDSEVKPVVAMILEATGLPKDTSLETLQDLGDKFLCRCGHPDHRDPMSFPSLIKHIISENDDYKECNRTKGYGRIDFDTLGIEIHNDHSPTDPEPWIALLSDTGGSLPLRVQPEGGDVPVNDAPVPGMHFGDRKLCKYCYIMWKPVSFETKEEMNYHMRAKHHREKIEDDDVKQSGELHSWRLTLFNGN</sequence>
<dbReference type="Pfam" id="PF00646">
    <property type="entry name" value="F-box"/>
    <property type="match status" value="1"/>
</dbReference>
<evidence type="ECO:0000259" key="2">
    <source>
        <dbReference type="PROSITE" id="PS50181"/>
    </source>
</evidence>
<dbReference type="Proteomes" id="UP000076532">
    <property type="component" value="Unassembled WGS sequence"/>
</dbReference>
<name>A0A166LEY9_9AGAM</name>
<dbReference type="AlphaFoldDB" id="A0A166LEY9"/>
<proteinExistence type="predicted"/>
<evidence type="ECO:0000313" key="4">
    <source>
        <dbReference type="Proteomes" id="UP000076532"/>
    </source>
</evidence>
<dbReference type="SUPFAM" id="SSF81383">
    <property type="entry name" value="F-box domain"/>
    <property type="match status" value="1"/>
</dbReference>
<gene>
    <name evidence="3" type="ORF">FIBSPDRAFT_1043251</name>
</gene>
<feature type="domain" description="F-box" evidence="2">
    <location>
        <begin position="77"/>
        <end position="126"/>
    </location>
</feature>
<dbReference type="EMBL" id="KV417536">
    <property type="protein sequence ID" value="KZP22883.1"/>
    <property type="molecule type" value="Genomic_DNA"/>
</dbReference>
<accession>A0A166LEY9</accession>
<keyword evidence="4" id="KW-1185">Reference proteome</keyword>
<dbReference type="STRING" id="436010.A0A166LEY9"/>
<organism evidence="3 4">
    <name type="scientific">Athelia psychrophila</name>
    <dbReference type="NCBI Taxonomy" id="1759441"/>
    <lineage>
        <taxon>Eukaryota</taxon>
        <taxon>Fungi</taxon>
        <taxon>Dikarya</taxon>
        <taxon>Basidiomycota</taxon>
        <taxon>Agaricomycotina</taxon>
        <taxon>Agaricomycetes</taxon>
        <taxon>Agaricomycetidae</taxon>
        <taxon>Atheliales</taxon>
        <taxon>Atheliaceae</taxon>
        <taxon>Athelia</taxon>
    </lineage>
</organism>
<dbReference type="SMART" id="SM00256">
    <property type="entry name" value="FBOX"/>
    <property type="match status" value="1"/>
</dbReference>
<feature type="region of interest" description="Disordered" evidence="1">
    <location>
        <begin position="296"/>
        <end position="319"/>
    </location>
</feature>
<reference evidence="3 4" key="1">
    <citation type="journal article" date="2016" name="Mol. Biol. Evol.">
        <title>Comparative Genomics of Early-Diverging Mushroom-Forming Fungi Provides Insights into the Origins of Lignocellulose Decay Capabilities.</title>
        <authorList>
            <person name="Nagy L.G."/>
            <person name="Riley R."/>
            <person name="Tritt A."/>
            <person name="Adam C."/>
            <person name="Daum C."/>
            <person name="Floudas D."/>
            <person name="Sun H."/>
            <person name="Yadav J.S."/>
            <person name="Pangilinan J."/>
            <person name="Larsson K.H."/>
            <person name="Matsuura K."/>
            <person name="Barry K."/>
            <person name="Labutti K."/>
            <person name="Kuo R."/>
            <person name="Ohm R.A."/>
            <person name="Bhattacharya S.S."/>
            <person name="Shirouzu T."/>
            <person name="Yoshinaga Y."/>
            <person name="Martin F.M."/>
            <person name="Grigoriev I.V."/>
            <person name="Hibbett D.S."/>
        </authorList>
    </citation>
    <scope>NUCLEOTIDE SEQUENCE [LARGE SCALE GENOMIC DNA]</scope>
    <source>
        <strain evidence="3 4">CBS 109695</strain>
    </source>
</reference>
<evidence type="ECO:0000313" key="3">
    <source>
        <dbReference type="EMBL" id="KZP22883.1"/>
    </source>
</evidence>
<feature type="compositionally biased region" description="Basic and acidic residues" evidence="1">
    <location>
        <begin position="46"/>
        <end position="64"/>
    </location>
</feature>